<organism evidence="2 3">
    <name type="scientific">Novipirellula artificiosorum</name>
    <dbReference type="NCBI Taxonomy" id="2528016"/>
    <lineage>
        <taxon>Bacteria</taxon>
        <taxon>Pseudomonadati</taxon>
        <taxon>Planctomycetota</taxon>
        <taxon>Planctomycetia</taxon>
        <taxon>Pirellulales</taxon>
        <taxon>Pirellulaceae</taxon>
        <taxon>Novipirellula</taxon>
    </lineage>
</organism>
<reference evidence="2 3" key="1">
    <citation type="submission" date="2019-02" db="EMBL/GenBank/DDBJ databases">
        <title>Deep-cultivation of Planctomycetes and their phenomic and genomic characterization uncovers novel biology.</title>
        <authorList>
            <person name="Wiegand S."/>
            <person name="Jogler M."/>
            <person name="Boedeker C."/>
            <person name="Pinto D."/>
            <person name="Vollmers J."/>
            <person name="Rivas-Marin E."/>
            <person name="Kohn T."/>
            <person name="Peeters S.H."/>
            <person name="Heuer A."/>
            <person name="Rast P."/>
            <person name="Oberbeckmann S."/>
            <person name="Bunk B."/>
            <person name="Jeske O."/>
            <person name="Meyerdierks A."/>
            <person name="Storesund J.E."/>
            <person name="Kallscheuer N."/>
            <person name="Luecker S."/>
            <person name="Lage O.M."/>
            <person name="Pohl T."/>
            <person name="Merkel B.J."/>
            <person name="Hornburger P."/>
            <person name="Mueller R.-W."/>
            <person name="Bruemmer F."/>
            <person name="Labrenz M."/>
            <person name="Spormann A.M."/>
            <person name="Op Den Camp H."/>
            <person name="Overmann J."/>
            <person name="Amann R."/>
            <person name="Jetten M.S.M."/>
            <person name="Mascher T."/>
            <person name="Medema M.H."/>
            <person name="Devos D.P."/>
            <person name="Kaster A.-K."/>
            <person name="Ovreas L."/>
            <person name="Rohde M."/>
            <person name="Galperin M.Y."/>
            <person name="Jogler C."/>
        </authorList>
    </citation>
    <scope>NUCLEOTIDE SEQUENCE [LARGE SCALE GENOMIC DNA]</scope>
    <source>
        <strain evidence="2 3">Poly41</strain>
    </source>
</reference>
<dbReference type="Proteomes" id="UP000319143">
    <property type="component" value="Unassembled WGS sequence"/>
</dbReference>
<keyword evidence="3" id="KW-1185">Reference proteome</keyword>
<keyword evidence="1" id="KW-0175">Coiled coil</keyword>
<accession>A0A5C6DD49</accession>
<evidence type="ECO:0008006" key="4">
    <source>
        <dbReference type="Google" id="ProtNLM"/>
    </source>
</evidence>
<protein>
    <recommendedName>
        <fullName evidence="4">Chromosome partition protein Smc</fullName>
    </recommendedName>
</protein>
<feature type="coiled-coil region" evidence="1">
    <location>
        <begin position="78"/>
        <end position="164"/>
    </location>
</feature>
<dbReference type="EMBL" id="SJPV01000007">
    <property type="protein sequence ID" value="TWU35163.1"/>
    <property type="molecule type" value="Genomic_DNA"/>
</dbReference>
<proteinExistence type="predicted"/>
<evidence type="ECO:0000313" key="2">
    <source>
        <dbReference type="EMBL" id="TWU35163.1"/>
    </source>
</evidence>
<dbReference type="OrthoDB" id="274366at2"/>
<dbReference type="RefSeq" id="WP_146528555.1">
    <property type="nucleotide sequence ID" value="NZ_SJPV01000007.1"/>
</dbReference>
<evidence type="ECO:0000256" key="1">
    <source>
        <dbReference type="SAM" id="Coils"/>
    </source>
</evidence>
<dbReference type="AlphaFoldDB" id="A0A5C6DD49"/>
<name>A0A5C6DD49_9BACT</name>
<comment type="caution">
    <text evidence="2">The sequence shown here is derived from an EMBL/GenBank/DDBJ whole genome shotgun (WGS) entry which is preliminary data.</text>
</comment>
<gene>
    <name evidence="2" type="ORF">Poly41_43120</name>
</gene>
<sequence>MPISGPVVHQQLMDAYSNAQVRLEQERTLQDSTKQRDDLEDSRGEALVKLAEHYLPELSTEAVRKTWVEVRSDLAQVLRRKEQETTRVRGQLSDANERRHHLEAELMGVNSQCDDAVEQMQEVSDQVEQELRQSAEFVTLSDRAAKAEAALERAEANLQEIDQDAARKLPAYEQSTLFGYLKDQSFGTSQYGKRGLTRRMDRWLARYIDYSKAKQGYDFLKNTPEQMREIIAQDRQSLDVVMAELERHRDRVATQKGLPDEVNRVHQARERRDEKITEVDAATEQTRQIESQLTDLEDPRGPYYREAISVFRNTLQRFDTRELSRRARQTAELSDDQIVAGLIGADSQLNRLDQEVQQQHERALHMQSMMNSLGQLIQRFRALQFDSARSQFVGTLDVTDALYRAQDEQDVEDLWQTIRSAQRWGPNAMEQITRVATHPMTQVLINAMAHAAGGALEAHARRAGHRRGRRW</sequence>
<evidence type="ECO:0000313" key="3">
    <source>
        <dbReference type="Proteomes" id="UP000319143"/>
    </source>
</evidence>